<comment type="caution">
    <text evidence="1">The sequence shown here is derived from an EMBL/GenBank/DDBJ whole genome shotgun (WGS) entry which is preliminary data.</text>
</comment>
<protein>
    <submittedName>
        <fullName evidence="1">Uncharacterized protein</fullName>
    </submittedName>
</protein>
<sequence>MVNILKAFVKDSKKAHRIARQNLHCATKRQKSHYDTKATMSKLKIGEAVYYMGVYRKEGVCPKLQPVYTGPHLIVQTINELNYRIQLDVNGSEKLVHSDQIP</sequence>
<keyword evidence="2" id="KW-1185">Reference proteome</keyword>
<gene>
    <name evidence="1" type="ORF">KUTeg_010566</name>
</gene>
<organism evidence="1 2">
    <name type="scientific">Tegillarca granosa</name>
    <name type="common">Malaysian cockle</name>
    <name type="synonym">Anadara granosa</name>
    <dbReference type="NCBI Taxonomy" id="220873"/>
    <lineage>
        <taxon>Eukaryota</taxon>
        <taxon>Metazoa</taxon>
        <taxon>Spiralia</taxon>
        <taxon>Lophotrochozoa</taxon>
        <taxon>Mollusca</taxon>
        <taxon>Bivalvia</taxon>
        <taxon>Autobranchia</taxon>
        <taxon>Pteriomorphia</taxon>
        <taxon>Arcoida</taxon>
        <taxon>Arcoidea</taxon>
        <taxon>Arcidae</taxon>
        <taxon>Tegillarca</taxon>
    </lineage>
</organism>
<reference evidence="1 2" key="1">
    <citation type="submission" date="2022-12" db="EMBL/GenBank/DDBJ databases">
        <title>Chromosome-level genome of Tegillarca granosa.</title>
        <authorList>
            <person name="Kim J."/>
        </authorList>
    </citation>
    <scope>NUCLEOTIDE SEQUENCE [LARGE SCALE GENOMIC DNA]</scope>
    <source>
        <strain evidence="1">Teg-2019</strain>
        <tissue evidence="1">Adductor muscle</tissue>
    </source>
</reference>
<accession>A0ABQ9F6I7</accession>
<dbReference type="Proteomes" id="UP001217089">
    <property type="component" value="Unassembled WGS sequence"/>
</dbReference>
<evidence type="ECO:0000313" key="2">
    <source>
        <dbReference type="Proteomes" id="UP001217089"/>
    </source>
</evidence>
<dbReference type="EMBL" id="JARBDR010000458">
    <property type="protein sequence ID" value="KAJ8311882.1"/>
    <property type="molecule type" value="Genomic_DNA"/>
</dbReference>
<name>A0ABQ9F6I7_TEGGR</name>
<evidence type="ECO:0000313" key="1">
    <source>
        <dbReference type="EMBL" id="KAJ8311882.1"/>
    </source>
</evidence>
<proteinExistence type="predicted"/>